<dbReference type="InterPro" id="IPR001279">
    <property type="entry name" value="Metallo-B-lactamas"/>
</dbReference>
<dbReference type="InterPro" id="IPR044097">
    <property type="entry name" value="Bds1/SdsA1_MBL-fold"/>
</dbReference>
<proteinExistence type="inferred from homology"/>
<dbReference type="InterPro" id="IPR038536">
    <property type="entry name" value="Alkyl/aryl-sulf_dimr_sf"/>
</dbReference>
<dbReference type="SMART" id="SM00849">
    <property type="entry name" value="Lactamase_B"/>
    <property type="match status" value="1"/>
</dbReference>
<dbReference type="PANTHER" id="PTHR43223">
    <property type="entry name" value="ALKYL/ARYL-SULFATASE"/>
    <property type="match status" value="1"/>
</dbReference>
<dbReference type="Gene3D" id="3.60.15.30">
    <property type="entry name" value="Metallo-beta-lactamase domain"/>
    <property type="match status" value="1"/>
</dbReference>
<dbReference type="InterPro" id="IPR029229">
    <property type="entry name" value="Alkyl_sulf_C"/>
</dbReference>
<evidence type="ECO:0000256" key="2">
    <source>
        <dbReference type="ARBA" id="ARBA00022801"/>
    </source>
</evidence>
<evidence type="ECO:0000256" key="3">
    <source>
        <dbReference type="ARBA" id="ARBA00022833"/>
    </source>
</evidence>
<dbReference type="InterPro" id="IPR029228">
    <property type="entry name" value="Alkyl_sulf_dimr"/>
</dbReference>
<organism evidence="5 6">
    <name type="scientific">Piscinibacter gummiphilus</name>
    <dbReference type="NCBI Taxonomy" id="946333"/>
    <lineage>
        <taxon>Bacteria</taxon>
        <taxon>Pseudomonadati</taxon>
        <taxon>Pseudomonadota</taxon>
        <taxon>Betaproteobacteria</taxon>
        <taxon>Burkholderiales</taxon>
        <taxon>Sphaerotilaceae</taxon>
        <taxon>Piscinibacter</taxon>
    </lineage>
</organism>
<dbReference type="PANTHER" id="PTHR43223:SF1">
    <property type="entry name" value="ALKYL_ARYL-SULFATASE BDS1"/>
    <property type="match status" value="1"/>
</dbReference>
<keyword evidence="3" id="KW-0862">Zinc</keyword>
<evidence type="ECO:0000313" key="5">
    <source>
        <dbReference type="EMBL" id="ARN22561.1"/>
    </source>
</evidence>
<name>A0A1W6LE77_9BURK</name>
<evidence type="ECO:0000313" key="6">
    <source>
        <dbReference type="Proteomes" id="UP000193427"/>
    </source>
</evidence>
<dbReference type="Gene3D" id="1.25.40.880">
    <property type="entry name" value="Alkyl sulfatase, dimerisation domain"/>
    <property type="match status" value="1"/>
</dbReference>
<keyword evidence="6" id="KW-1185">Reference proteome</keyword>
<evidence type="ECO:0000256" key="1">
    <source>
        <dbReference type="ARBA" id="ARBA00022723"/>
    </source>
</evidence>
<accession>A0A1W6LE77</accession>
<dbReference type="KEGG" id="rgu:A4W93_23090"/>
<dbReference type="Pfam" id="PF14864">
    <property type="entry name" value="Alkyl_sulf_C"/>
    <property type="match status" value="1"/>
</dbReference>
<reference evidence="5 6" key="1">
    <citation type="submission" date="2016-04" db="EMBL/GenBank/DDBJ databases">
        <title>Complete genome sequence of natural rubber-degrading, novel Gram-negative bacterium, Rhizobacter gummiphilus strain NS21.</title>
        <authorList>
            <person name="Tabata M."/>
            <person name="Kasai D."/>
            <person name="Fukuda M."/>
        </authorList>
    </citation>
    <scope>NUCLEOTIDE SEQUENCE [LARGE SCALE GENOMIC DNA]</scope>
    <source>
        <strain evidence="5 6">NS21</strain>
    </source>
</reference>
<dbReference type="GO" id="GO:0018741">
    <property type="term" value="F:linear primary-alkylsulfatase activity"/>
    <property type="evidence" value="ECO:0007669"/>
    <property type="project" value="InterPro"/>
</dbReference>
<dbReference type="RefSeq" id="WP_085752866.1">
    <property type="nucleotide sequence ID" value="NZ_BSPR01000020.1"/>
</dbReference>
<dbReference type="STRING" id="946333.A4W93_23090"/>
<keyword evidence="1" id="KW-0479">Metal-binding</keyword>
<dbReference type="CDD" id="cd07710">
    <property type="entry name" value="arylsulfatase_Sdsa1-like_MBL-fold"/>
    <property type="match status" value="1"/>
</dbReference>
<evidence type="ECO:0000256" key="4">
    <source>
        <dbReference type="ARBA" id="ARBA00033751"/>
    </source>
</evidence>
<dbReference type="Gene3D" id="3.30.1050.10">
    <property type="entry name" value="SCP2 sterol-binding domain"/>
    <property type="match status" value="1"/>
</dbReference>
<dbReference type="Proteomes" id="UP000193427">
    <property type="component" value="Chromosome"/>
</dbReference>
<sequence length="652" mass="69857">MARLPLAAALALVLAGCANTPAAPMAAGGVTATTAARQAAAASALDLAAPRSFEAARRGLVAKPTGQVRDETGRVVWDYDGFAFVQGEAPATVNPSLWRQAKLNNEAGLFKVTEGVWQLRGFDLANVTLIQGRTGWIVVDPLTTRETAAAALAFARQHLGDRPVSAVVYTHSHVDHFGGVLGVLTAEDAAARKVPVVAPVGFMDEATSENLLVGTAMSRRAGYMYGALLPRRADGAVDTGLGKAVAAGRVGILPPTVVVDQPHQAMTLDGVKFVFHNAPGTEAPAEMTFTLPDLRAFGAAELVSQTLHNLYTLRGAKVRDSLAWAKYIDEALGYAGDSDVMFLQHGWPVWGHDDVIAFLKTQRDTYRYLHDQTVRMINAGLTGPEIAEAMVLPKSLETVWSSRGYYGTVRHNTRAIYQHYMGWFDANPANLDPLPPVDAAKKYVALAGGADAAVAAAQKAFDAGDYRWAAELLKHVVLTDATNTGARELQAKAFEQLGYVAESAPWRNFYLSGAKELREGPPPPALARGVPVDLLRQIPIDTFLDAMSARLNGPRADGVDLRVDLRFSDLGQTHGLWIENAVLHHRPKPVEGRADATLTLTHDLFLRLATGRATAGELVASKDARIDGNPLALAKLFGLLDKTPGNFPIVTR</sequence>
<gene>
    <name evidence="5" type="ORF">A4W93_23090</name>
</gene>
<dbReference type="AlphaFoldDB" id="A0A1W6LE77"/>
<dbReference type="InterPro" id="IPR036866">
    <property type="entry name" value="RibonucZ/Hydroxyglut_hydro"/>
</dbReference>
<dbReference type="SUPFAM" id="SSF56281">
    <property type="entry name" value="Metallo-hydrolase/oxidoreductase"/>
    <property type="match status" value="1"/>
</dbReference>
<comment type="similarity">
    <text evidence="4">Belongs to the metallo-beta-lactamase superfamily. Type III sulfatase family.</text>
</comment>
<dbReference type="GO" id="GO:0046872">
    <property type="term" value="F:metal ion binding"/>
    <property type="evidence" value="ECO:0007669"/>
    <property type="project" value="UniProtKB-KW"/>
</dbReference>
<dbReference type="GO" id="GO:0046983">
    <property type="term" value="F:protein dimerization activity"/>
    <property type="evidence" value="ECO:0007669"/>
    <property type="project" value="InterPro"/>
</dbReference>
<dbReference type="PROSITE" id="PS51257">
    <property type="entry name" value="PROKAR_LIPOPROTEIN"/>
    <property type="match status" value="1"/>
</dbReference>
<dbReference type="EMBL" id="CP015118">
    <property type="protein sequence ID" value="ARN22561.1"/>
    <property type="molecule type" value="Genomic_DNA"/>
</dbReference>
<dbReference type="InterPro" id="IPR052195">
    <property type="entry name" value="Bact_Alkyl/Aryl-Sulfatase"/>
</dbReference>
<dbReference type="GO" id="GO:0018909">
    <property type="term" value="P:dodecyl sulfate metabolic process"/>
    <property type="evidence" value="ECO:0007669"/>
    <property type="project" value="InterPro"/>
</dbReference>
<keyword evidence="2" id="KW-0378">Hydrolase</keyword>
<dbReference type="Pfam" id="PF14863">
    <property type="entry name" value="Alkyl_sulf_dimr"/>
    <property type="match status" value="1"/>
</dbReference>
<dbReference type="OrthoDB" id="9815874at2"/>
<dbReference type="InterPro" id="IPR036527">
    <property type="entry name" value="SCP2_sterol-bd_dom_sf"/>
</dbReference>
<dbReference type="SUPFAM" id="SSF55718">
    <property type="entry name" value="SCP-like"/>
    <property type="match status" value="1"/>
</dbReference>
<dbReference type="Pfam" id="PF00753">
    <property type="entry name" value="Lactamase_B"/>
    <property type="match status" value="1"/>
</dbReference>
<protein>
    <submittedName>
        <fullName evidence="5">Alkyl sulfatase</fullName>
    </submittedName>
</protein>
<dbReference type="FunFam" id="3.60.15.30:FF:000001">
    <property type="entry name" value="Alkyl/aryl-sulfatase BDS1"/>
    <property type="match status" value="1"/>
</dbReference>